<evidence type="ECO:0000313" key="2">
    <source>
        <dbReference type="Proteomes" id="UP000747542"/>
    </source>
</evidence>
<organism evidence="1 2">
    <name type="scientific">Homarus americanus</name>
    <name type="common">American lobster</name>
    <dbReference type="NCBI Taxonomy" id="6706"/>
    <lineage>
        <taxon>Eukaryota</taxon>
        <taxon>Metazoa</taxon>
        <taxon>Ecdysozoa</taxon>
        <taxon>Arthropoda</taxon>
        <taxon>Crustacea</taxon>
        <taxon>Multicrustacea</taxon>
        <taxon>Malacostraca</taxon>
        <taxon>Eumalacostraca</taxon>
        <taxon>Eucarida</taxon>
        <taxon>Decapoda</taxon>
        <taxon>Pleocyemata</taxon>
        <taxon>Astacidea</taxon>
        <taxon>Nephropoidea</taxon>
        <taxon>Nephropidae</taxon>
        <taxon>Homarus</taxon>
    </lineage>
</organism>
<dbReference type="Proteomes" id="UP000747542">
    <property type="component" value="Unassembled WGS sequence"/>
</dbReference>
<dbReference type="CDD" id="cd00063">
    <property type="entry name" value="FN3"/>
    <property type="match status" value="1"/>
</dbReference>
<name>A0A8J5K108_HOMAM</name>
<evidence type="ECO:0000313" key="1">
    <source>
        <dbReference type="EMBL" id="KAG7167401.1"/>
    </source>
</evidence>
<dbReference type="Gene3D" id="2.60.40.10">
    <property type="entry name" value="Immunoglobulins"/>
    <property type="match status" value="1"/>
</dbReference>
<dbReference type="InterPro" id="IPR036116">
    <property type="entry name" value="FN3_sf"/>
</dbReference>
<dbReference type="InterPro" id="IPR013783">
    <property type="entry name" value="Ig-like_fold"/>
</dbReference>
<protein>
    <submittedName>
        <fullName evidence="1">Phosphatidylinositol phosphatase PTPRQ-like</fullName>
    </submittedName>
</protein>
<reference evidence="1" key="1">
    <citation type="journal article" date="2021" name="Sci. Adv.">
        <title>The American lobster genome reveals insights on longevity, neural, and immune adaptations.</title>
        <authorList>
            <person name="Polinski J.M."/>
            <person name="Zimin A.V."/>
            <person name="Clark K.F."/>
            <person name="Kohn A.B."/>
            <person name="Sadowski N."/>
            <person name="Timp W."/>
            <person name="Ptitsyn A."/>
            <person name="Khanna P."/>
            <person name="Romanova D.Y."/>
            <person name="Williams P."/>
            <person name="Greenwood S.J."/>
            <person name="Moroz L.L."/>
            <person name="Walt D.R."/>
            <person name="Bodnar A.G."/>
        </authorList>
    </citation>
    <scope>NUCLEOTIDE SEQUENCE</scope>
    <source>
        <strain evidence="1">GMGI-L3</strain>
    </source>
</reference>
<comment type="caution">
    <text evidence="1">The sequence shown here is derived from an EMBL/GenBank/DDBJ whole genome shotgun (WGS) entry which is preliminary data.</text>
</comment>
<dbReference type="SUPFAM" id="SSF49265">
    <property type="entry name" value="Fibronectin type III"/>
    <property type="match status" value="1"/>
</dbReference>
<proteinExistence type="predicted"/>
<sequence>MLSRGLRTRLTDCYQLSVVLLLVFILCVDGSALHLRVTRAGGVPGPEVEVTWTLPTHHPGLTLTWSSLTYTSQMTSKEVGNHLLENTLSSYTINEGLKYDQQYRVCLKWEAAECEQLASVCSFLKVPRLPQSKAHKGGSLYLVMGPVHSKNLSVVWGQIPTSSYVQDSSHSTKGFRITWRRVEGRVGHPGHASNLVSSKHLIRGLIPGTRYEVCVGETHSPDDQLICDVITTAEDVPGPPETEGGSCGIQARGTHWLCDVTWTTPEKTHGKIIGYLVEWKDREGYVLMESIPRGVLCEPHCYHSQVVNFHPSEVCVSARTRAGQGWESCVPIHDVSGRILAFFELKVMLIIGVTVVSYQLGPTLVKALLRCW</sequence>
<accession>A0A8J5K108</accession>
<dbReference type="AlphaFoldDB" id="A0A8J5K108"/>
<gene>
    <name evidence="1" type="primary">PTPRQ-L</name>
    <name evidence="1" type="ORF">Hamer_G012851</name>
</gene>
<dbReference type="EMBL" id="JAHLQT010021643">
    <property type="protein sequence ID" value="KAG7167401.1"/>
    <property type="molecule type" value="Genomic_DNA"/>
</dbReference>
<dbReference type="InterPro" id="IPR003961">
    <property type="entry name" value="FN3_dom"/>
</dbReference>
<keyword evidence="2" id="KW-1185">Reference proteome</keyword>